<dbReference type="Pfam" id="PF20774">
    <property type="entry name" value="InhA-like_VEG"/>
    <property type="match status" value="1"/>
</dbReference>
<dbReference type="Pfam" id="PF20773">
    <property type="entry name" value="InhA-like_MAM"/>
    <property type="match status" value="1"/>
</dbReference>
<dbReference type="PANTHER" id="PTHR41775">
    <property type="entry name" value="SECRETED PROTEIN-RELATED"/>
    <property type="match status" value="1"/>
</dbReference>
<evidence type="ECO:0000256" key="1">
    <source>
        <dbReference type="SAM" id="MobiDB-lite"/>
    </source>
</evidence>
<gene>
    <name evidence="5" type="ORF">HNR73_002371</name>
</gene>
<dbReference type="PANTHER" id="PTHR41775:SF1">
    <property type="entry name" value="PEPTIDASE M6-LIKE DOMAIN-CONTAINING PROTEIN"/>
    <property type="match status" value="1"/>
</dbReference>
<keyword evidence="2" id="KW-0732">Signal</keyword>
<proteinExistence type="predicted"/>
<dbReference type="Proteomes" id="UP000548476">
    <property type="component" value="Unassembled WGS sequence"/>
</dbReference>
<dbReference type="EC" id="3.4.24.-" evidence="5"/>
<dbReference type="InterPro" id="IPR012300">
    <property type="entry name" value="Pept_M6_InhA"/>
</dbReference>
<organism evidence="5 6">
    <name type="scientific">Phytomonospora endophytica</name>
    <dbReference type="NCBI Taxonomy" id="714109"/>
    <lineage>
        <taxon>Bacteria</taxon>
        <taxon>Bacillati</taxon>
        <taxon>Actinomycetota</taxon>
        <taxon>Actinomycetes</taxon>
        <taxon>Micromonosporales</taxon>
        <taxon>Micromonosporaceae</taxon>
        <taxon>Phytomonospora</taxon>
    </lineage>
</organism>
<dbReference type="GO" id="GO:0008233">
    <property type="term" value="F:peptidase activity"/>
    <property type="evidence" value="ECO:0007669"/>
    <property type="project" value="InterPro"/>
</dbReference>
<feature type="domain" description="Immune inhibitor A-like metallopeptidase VEG" evidence="4">
    <location>
        <begin position="583"/>
        <end position="741"/>
    </location>
</feature>
<feature type="region of interest" description="Disordered" evidence="1">
    <location>
        <begin position="126"/>
        <end position="146"/>
    </location>
</feature>
<name>A0A841FB73_9ACTN</name>
<evidence type="ECO:0000256" key="2">
    <source>
        <dbReference type="SAM" id="SignalP"/>
    </source>
</evidence>
<dbReference type="SUPFAM" id="SSF55486">
    <property type="entry name" value="Metalloproteases ('zincins'), catalytic domain"/>
    <property type="match status" value="1"/>
</dbReference>
<keyword evidence="6" id="KW-1185">Reference proteome</keyword>
<dbReference type="PIRSF" id="PIRSF007519">
    <property type="entry name" value="Protease_InhA"/>
    <property type="match status" value="1"/>
</dbReference>
<dbReference type="Gene3D" id="2.60.120.260">
    <property type="entry name" value="Galactose-binding domain-like"/>
    <property type="match status" value="1"/>
</dbReference>
<dbReference type="InterPro" id="IPR048665">
    <property type="entry name" value="InhA-like_VEG"/>
</dbReference>
<dbReference type="NCBIfam" id="TIGR03296">
    <property type="entry name" value="M6dom_TIGR03296"/>
    <property type="match status" value="1"/>
</dbReference>
<protein>
    <submittedName>
        <fullName evidence="5">Immune inhibitor A</fullName>
        <ecNumber evidence="5">3.4.24.-</ecNumber>
    </submittedName>
</protein>
<dbReference type="Pfam" id="PF05547">
    <property type="entry name" value="Peptidase_M6"/>
    <property type="match status" value="1"/>
</dbReference>
<feature type="domain" description="Peptidase M6-like" evidence="3">
    <location>
        <begin position="99"/>
        <end position="391"/>
    </location>
</feature>
<feature type="chain" id="PRO_5032540424" evidence="2">
    <location>
        <begin position="28"/>
        <end position="755"/>
    </location>
</feature>
<dbReference type="RefSeq" id="WP_203686862.1">
    <property type="nucleotide sequence ID" value="NZ_BONT01000088.1"/>
</dbReference>
<dbReference type="AlphaFoldDB" id="A0A841FB73"/>
<evidence type="ECO:0000259" key="4">
    <source>
        <dbReference type="Pfam" id="PF20774"/>
    </source>
</evidence>
<evidence type="ECO:0000259" key="3">
    <source>
        <dbReference type="Pfam" id="PF05547"/>
    </source>
</evidence>
<feature type="signal peptide" evidence="2">
    <location>
        <begin position="1"/>
        <end position="27"/>
    </location>
</feature>
<dbReference type="GO" id="GO:0006508">
    <property type="term" value="P:proteolysis"/>
    <property type="evidence" value="ECO:0007669"/>
    <property type="project" value="InterPro"/>
</dbReference>
<comment type="caution">
    <text evidence="5">The sequence shown here is derived from an EMBL/GenBank/DDBJ whole genome shotgun (WGS) entry which is preliminary data.</text>
</comment>
<evidence type="ECO:0000313" key="6">
    <source>
        <dbReference type="Proteomes" id="UP000548476"/>
    </source>
</evidence>
<sequence length="755" mass="82577">MRPRTRLLTAVTAVGVLTFGMVTPAQASPSNDDTTADVSAFRTTPKPEAVRGETLPPTPQQQEQRDNRMEAINAVVGGDAAIQKRGESSGVQLPDGTWVQWGKPKTEKIWTLLAQFGDEVTEHGGEAGPVVNEIPEPDRDVDNTTAWEPDYDRDYYQDMLFSKKGPSMTDFYLRQSSGRYTVEGHVEDWVTLPYNEARYGYNADEAEAYGAFVRDTAQAWYDAQIAAGKTPAQIKAYLAPYDVWDRYDYDADGNFDEPDGYVDHVQAIHAGEGEEAGGGAQGEDAIWSHSWFAQSDLAGPDWNPSGGVPVGDTGIWLGDYTTEPENGGLGVFAHEYGHDLGLPDLYDTKGGNNGTGNWTLMSAGSWLGAGKDRIGEIPGFMGPWEKLYLGWLDYDVVDLDTNLSYNLLGAAGGTSPFKEATLVNLPPVDVTREYTKPASGSWEWMGGDGDDINAALTRDIDLTGVTSASITAKVRLDTEQDYDYFFAQVSTDGGGTWKNVGNKLSGDNGGFVAVTHDLSPFAGQPVKFRYRYTTDANTHGTGVFLDDIAVTADGAVTWTDDVESADNGWTAYNWKRTTGTETESSARFYLVENRKYVSYDKTLKTGPYQRGWLDTAFDKVNHYPYQDGALIWYVDTTVGNNDVSQHPGRGLVLPVDARVAPLKFPDGTRLSNTHQSLDATFGNAKTDKITFYNNGAKVIFPSQKGVPVFNDTNPDAYWDPASPQHSVKVAGEGVKIRILWDGSELTPMLISVTRS</sequence>
<dbReference type="EMBL" id="JACHGT010000004">
    <property type="protein sequence ID" value="MBB6034521.1"/>
    <property type="molecule type" value="Genomic_DNA"/>
</dbReference>
<keyword evidence="5" id="KW-0378">Hydrolase</keyword>
<accession>A0A841FB73</accession>
<dbReference type="InterPro" id="IPR008757">
    <property type="entry name" value="Peptidase_M6-like_domain"/>
</dbReference>
<evidence type="ECO:0000313" key="5">
    <source>
        <dbReference type="EMBL" id="MBB6034521.1"/>
    </source>
</evidence>
<reference evidence="5 6" key="1">
    <citation type="submission" date="2020-08" db="EMBL/GenBank/DDBJ databases">
        <title>Genomic Encyclopedia of Type Strains, Phase IV (KMG-IV): sequencing the most valuable type-strain genomes for metagenomic binning, comparative biology and taxonomic classification.</title>
        <authorList>
            <person name="Goeker M."/>
        </authorList>
    </citation>
    <scope>NUCLEOTIDE SEQUENCE [LARGE SCALE GENOMIC DNA]</scope>
    <source>
        <strain evidence="5 6">YIM 65646</strain>
    </source>
</reference>
<feature type="region of interest" description="Disordered" evidence="1">
    <location>
        <begin position="44"/>
        <end position="65"/>
    </location>
</feature>